<comment type="caution">
    <text evidence="2">The sequence shown here is derived from an EMBL/GenBank/DDBJ whole genome shotgun (WGS) entry which is preliminary data.</text>
</comment>
<evidence type="ECO:0000313" key="3">
    <source>
        <dbReference type="Proteomes" id="UP001558652"/>
    </source>
</evidence>
<gene>
    <name evidence="2" type="ORF">AAG570_013255</name>
</gene>
<name>A0ABD0YSP5_9HEMI</name>
<keyword evidence="3" id="KW-1185">Reference proteome</keyword>
<evidence type="ECO:0000256" key="1">
    <source>
        <dbReference type="SAM" id="MobiDB-lite"/>
    </source>
</evidence>
<protein>
    <submittedName>
        <fullName evidence="2">Uncharacterized protein</fullName>
    </submittedName>
</protein>
<accession>A0ABD0YSP5</accession>
<reference evidence="2 3" key="1">
    <citation type="submission" date="2024-07" db="EMBL/GenBank/DDBJ databases">
        <title>Chromosome-level genome assembly of the water stick insect Ranatra chinensis (Heteroptera: Nepidae).</title>
        <authorList>
            <person name="Liu X."/>
        </authorList>
    </citation>
    <scope>NUCLEOTIDE SEQUENCE [LARGE SCALE GENOMIC DNA]</scope>
    <source>
        <strain evidence="2">Cailab_2021Rc</strain>
        <tissue evidence="2">Muscle</tissue>
    </source>
</reference>
<sequence length="362" mass="40850">MRTRLVGRWFVPARTPALSLGVLSRALSFPILPSASESSLLILRLAVFPPASYFNQKVGKRLGTVVEVRFLEKLVKETVQIEVPEQLREHVHTLDEMASFEVVLANINDEEDCYPSKEERLGWKTVERRRERENRKTPPQPRSPQMKTKGRGPRRERSVLDVRDHATFAAHVPIFVGEGPTKTTIPWSSYDVSSDNEWSSLPPSAGVNGQGSWRGSQQFQRPCSVSTVPGGGYKTVAAHREKGYPACCVRPNVDLHMGSTSTVIKGSGRARRSRCEECRMVMTWLSDALDEKAHQLVVRIVSGDAVRSTFQKIGRNRDQELEIGCQAHNWDVYRISIRTDMSGTRRKPEYTAIKHFKLLLEG</sequence>
<evidence type="ECO:0000313" key="2">
    <source>
        <dbReference type="EMBL" id="KAL1130317.1"/>
    </source>
</evidence>
<organism evidence="2 3">
    <name type="scientific">Ranatra chinensis</name>
    <dbReference type="NCBI Taxonomy" id="642074"/>
    <lineage>
        <taxon>Eukaryota</taxon>
        <taxon>Metazoa</taxon>
        <taxon>Ecdysozoa</taxon>
        <taxon>Arthropoda</taxon>
        <taxon>Hexapoda</taxon>
        <taxon>Insecta</taxon>
        <taxon>Pterygota</taxon>
        <taxon>Neoptera</taxon>
        <taxon>Paraneoptera</taxon>
        <taxon>Hemiptera</taxon>
        <taxon>Heteroptera</taxon>
        <taxon>Panheteroptera</taxon>
        <taxon>Nepomorpha</taxon>
        <taxon>Nepidae</taxon>
        <taxon>Ranatrinae</taxon>
        <taxon>Ranatra</taxon>
    </lineage>
</organism>
<dbReference type="AlphaFoldDB" id="A0ABD0YSP5"/>
<feature type="region of interest" description="Disordered" evidence="1">
    <location>
        <begin position="125"/>
        <end position="157"/>
    </location>
</feature>
<dbReference type="EMBL" id="JBFDAA010000008">
    <property type="protein sequence ID" value="KAL1130317.1"/>
    <property type="molecule type" value="Genomic_DNA"/>
</dbReference>
<proteinExistence type="predicted"/>
<dbReference type="Proteomes" id="UP001558652">
    <property type="component" value="Unassembled WGS sequence"/>
</dbReference>
<feature type="compositionally biased region" description="Basic and acidic residues" evidence="1">
    <location>
        <begin position="125"/>
        <end position="136"/>
    </location>
</feature>